<gene>
    <name evidence="1" type="ORF">JWG45_14345</name>
</gene>
<dbReference type="RefSeq" id="WP_205280373.1">
    <property type="nucleotide sequence ID" value="NZ_JAFFPU010000051.1"/>
</dbReference>
<protein>
    <submittedName>
        <fullName evidence="1">DKNYY domain-containing protein</fullName>
    </submittedName>
</protein>
<keyword evidence="2" id="KW-1185">Reference proteome</keyword>
<reference evidence="1 2" key="1">
    <citation type="submission" date="2021-02" db="EMBL/GenBank/DDBJ databases">
        <title>Leptospira ainlahdjerensis sp. nov., Leptospira ainazelensis sp. nov., Leptospira abararensis sp. nov. and Leptospira chreensis sp. nov., four new species isolated from water sources in Algeria.</title>
        <authorList>
            <person name="Amara Korba A."/>
            <person name="Kainiu M."/>
            <person name="Vincent A.T."/>
            <person name="Mariet J.-F."/>
            <person name="Veyrier F.J."/>
            <person name="Goarant C."/>
            <person name="Picardeau M."/>
        </authorList>
    </citation>
    <scope>NUCLEOTIDE SEQUENCE [LARGE SCALE GENOMIC DNA]</scope>
    <source>
        <strain evidence="1 2">201903070</strain>
    </source>
</reference>
<organism evidence="1 2">
    <name type="scientific">Leptospira ainlahdjerensis</name>
    <dbReference type="NCBI Taxonomy" id="2810033"/>
    <lineage>
        <taxon>Bacteria</taxon>
        <taxon>Pseudomonadati</taxon>
        <taxon>Spirochaetota</taxon>
        <taxon>Spirochaetia</taxon>
        <taxon>Leptospirales</taxon>
        <taxon>Leptospiraceae</taxon>
        <taxon>Leptospira</taxon>
    </lineage>
</organism>
<sequence>MKYRWLLVFMFIVSCSKGYHYKYWILPYYEDHKIETRERKNFEIIDGEYAKDDRIVYYKETRLPEVDPESFRILGKGYSSDRKAVYYVTTNLNIRTNSPKAWLIVIPLDLKIWTEKEIVFFVLEKAKPESFQVLSREGSNTDYGIDGKRLYYTGINIDEDAESPLFLDSIFYEVLKTKTAIYYQGKRIPGADTETFTLLGQYAKDGKGCYFLNSSDVLSFSCSPKSFEVLKYPNPLDVNLSMDSEYAKDSQNVYWQGKVISRADSKTFQMVLETSECAESGVCAKDRNRKYKGGERL</sequence>
<evidence type="ECO:0000313" key="1">
    <source>
        <dbReference type="EMBL" id="MBM9578330.1"/>
    </source>
</evidence>
<dbReference type="EMBL" id="JAFFPU010000051">
    <property type="protein sequence ID" value="MBM9578330.1"/>
    <property type="molecule type" value="Genomic_DNA"/>
</dbReference>
<accession>A0ABS2UHI0</accession>
<proteinExistence type="predicted"/>
<comment type="caution">
    <text evidence="1">The sequence shown here is derived from an EMBL/GenBank/DDBJ whole genome shotgun (WGS) entry which is preliminary data.</text>
</comment>
<dbReference type="Proteomes" id="UP000724686">
    <property type="component" value="Unassembled WGS sequence"/>
</dbReference>
<evidence type="ECO:0000313" key="2">
    <source>
        <dbReference type="Proteomes" id="UP000724686"/>
    </source>
</evidence>
<dbReference type="PROSITE" id="PS51257">
    <property type="entry name" value="PROKAR_LIPOPROTEIN"/>
    <property type="match status" value="1"/>
</dbReference>
<dbReference type="Pfam" id="PF13644">
    <property type="entry name" value="DKNYY"/>
    <property type="match status" value="3"/>
</dbReference>
<name>A0ABS2UHI0_9LEPT</name>
<dbReference type="InterPro" id="IPR027375">
    <property type="entry name" value="DKNYY"/>
</dbReference>